<dbReference type="Proteomes" id="UP000515158">
    <property type="component" value="Unplaced"/>
</dbReference>
<keyword evidence="10 13" id="KW-0408">Iron</keyword>
<dbReference type="PANTHER" id="PTHR24291:SF189">
    <property type="entry name" value="CYTOCHROME P450 4C3-RELATED"/>
    <property type="match status" value="1"/>
</dbReference>
<comment type="similarity">
    <text evidence="4 14">Belongs to the cytochrome P450 family.</text>
</comment>
<keyword evidence="8" id="KW-0492">Microsome</keyword>
<evidence type="ECO:0000256" key="1">
    <source>
        <dbReference type="ARBA" id="ARBA00001971"/>
    </source>
</evidence>
<dbReference type="Gene3D" id="1.10.630.10">
    <property type="entry name" value="Cytochrome P450"/>
    <property type="match status" value="1"/>
</dbReference>
<dbReference type="InterPro" id="IPR002401">
    <property type="entry name" value="Cyt_P450_E_grp-I"/>
</dbReference>
<evidence type="ECO:0000256" key="10">
    <source>
        <dbReference type="ARBA" id="ARBA00023004"/>
    </source>
</evidence>
<evidence type="ECO:0000256" key="12">
    <source>
        <dbReference type="ARBA" id="ARBA00023136"/>
    </source>
</evidence>
<keyword evidence="7" id="KW-0256">Endoplasmic reticulum</keyword>
<accession>A0A6P8ZDD4</accession>
<dbReference type="InterPro" id="IPR036396">
    <property type="entry name" value="Cyt_P450_sf"/>
</dbReference>
<keyword evidence="9 14" id="KW-0560">Oxidoreductase</keyword>
<dbReference type="InterPro" id="IPR001128">
    <property type="entry name" value="Cyt_P450"/>
</dbReference>
<protein>
    <submittedName>
        <fullName evidence="16">Cytochrome P450 4C1-like</fullName>
    </submittedName>
</protein>
<dbReference type="OrthoDB" id="1470350at2759"/>
<dbReference type="GO" id="GO:0020037">
    <property type="term" value="F:heme binding"/>
    <property type="evidence" value="ECO:0007669"/>
    <property type="project" value="InterPro"/>
</dbReference>
<name>A0A6P8ZDD4_THRPL</name>
<dbReference type="InterPro" id="IPR050196">
    <property type="entry name" value="Cytochrome_P450_Monoox"/>
</dbReference>
<organism evidence="16">
    <name type="scientific">Thrips palmi</name>
    <name type="common">Melon thrips</name>
    <dbReference type="NCBI Taxonomy" id="161013"/>
    <lineage>
        <taxon>Eukaryota</taxon>
        <taxon>Metazoa</taxon>
        <taxon>Ecdysozoa</taxon>
        <taxon>Arthropoda</taxon>
        <taxon>Hexapoda</taxon>
        <taxon>Insecta</taxon>
        <taxon>Pterygota</taxon>
        <taxon>Neoptera</taxon>
        <taxon>Paraneoptera</taxon>
        <taxon>Thysanoptera</taxon>
        <taxon>Terebrantia</taxon>
        <taxon>Thripoidea</taxon>
        <taxon>Thripidae</taxon>
        <taxon>Thrips</taxon>
    </lineage>
</organism>
<dbReference type="SUPFAM" id="SSF48264">
    <property type="entry name" value="Cytochrome P450"/>
    <property type="match status" value="1"/>
</dbReference>
<comment type="cofactor">
    <cofactor evidence="1 13">
        <name>heme</name>
        <dbReference type="ChEBI" id="CHEBI:30413"/>
    </cofactor>
</comment>
<evidence type="ECO:0000256" key="2">
    <source>
        <dbReference type="ARBA" id="ARBA00004174"/>
    </source>
</evidence>
<dbReference type="PANTHER" id="PTHR24291">
    <property type="entry name" value="CYTOCHROME P450 FAMILY 4"/>
    <property type="match status" value="1"/>
</dbReference>
<dbReference type="GO" id="GO:0005506">
    <property type="term" value="F:iron ion binding"/>
    <property type="evidence" value="ECO:0007669"/>
    <property type="project" value="InterPro"/>
</dbReference>
<dbReference type="GeneID" id="117649091"/>
<evidence type="ECO:0000313" key="16">
    <source>
        <dbReference type="RefSeq" id="XP_034247412.1"/>
    </source>
</evidence>
<proteinExistence type="inferred from homology"/>
<dbReference type="RefSeq" id="XP_034247412.1">
    <property type="nucleotide sequence ID" value="XM_034391521.1"/>
</dbReference>
<dbReference type="PRINTS" id="PR00463">
    <property type="entry name" value="EP450I"/>
</dbReference>
<evidence type="ECO:0000256" key="7">
    <source>
        <dbReference type="ARBA" id="ARBA00022824"/>
    </source>
</evidence>
<dbReference type="InParanoid" id="A0A6P8ZDD4"/>
<evidence type="ECO:0000256" key="4">
    <source>
        <dbReference type="ARBA" id="ARBA00010617"/>
    </source>
</evidence>
<evidence type="ECO:0000256" key="13">
    <source>
        <dbReference type="PIRSR" id="PIRSR602401-1"/>
    </source>
</evidence>
<feature type="binding site" description="axial binding residue" evidence="13">
    <location>
        <position position="433"/>
    </location>
    <ligand>
        <name>heme</name>
        <dbReference type="ChEBI" id="CHEBI:30413"/>
    </ligand>
    <ligandPart>
        <name>Fe</name>
        <dbReference type="ChEBI" id="CHEBI:18248"/>
    </ligandPart>
</feature>
<evidence type="ECO:0000313" key="15">
    <source>
        <dbReference type="Proteomes" id="UP000515158"/>
    </source>
</evidence>
<gene>
    <name evidence="16" type="primary">LOC117649091</name>
</gene>
<evidence type="ECO:0000256" key="8">
    <source>
        <dbReference type="ARBA" id="ARBA00022848"/>
    </source>
</evidence>
<dbReference type="GO" id="GO:0016705">
    <property type="term" value="F:oxidoreductase activity, acting on paired donors, with incorporation or reduction of molecular oxygen"/>
    <property type="evidence" value="ECO:0007669"/>
    <property type="project" value="InterPro"/>
</dbReference>
<dbReference type="Pfam" id="PF00067">
    <property type="entry name" value="p450"/>
    <property type="match status" value="1"/>
</dbReference>
<evidence type="ECO:0000256" key="9">
    <source>
        <dbReference type="ARBA" id="ARBA00023002"/>
    </source>
</evidence>
<dbReference type="GO" id="GO:0005789">
    <property type="term" value="C:endoplasmic reticulum membrane"/>
    <property type="evidence" value="ECO:0007669"/>
    <property type="project" value="UniProtKB-SubCell"/>
</dbReference>
<reference evidence="16" key="1">
    <citation type="submission" date="2025-08" db="UniProtKB">
        <authorList>
            <consortium name="RefSeq"/>
        </authorList>
    </citation>
    <scope>IDENTIFICATION</scope>
    <source>
        <tissue evidence="16">Total insect</tissue>
    </source>
</reference>
<keyword evidence="15" id="KW-1185">Reference proteome</keyword>
<dbReference type="GO" id="GO:0004497">
    <property type="term" value="F:monooxygenase activity"/>
    <property type="evidence" value="ECO:0007669"/>
    <property type="project" value="UniProtKB-KW"/>
</dbReference>
<keyword evidence="11 14" id="KW-0503">Monooxygenase</keyword>
<keyword evidence="12" id="KW-0472">Membrane</keyword>
<evidence type="ECO:0000256" key="6">
    <source>
        <dbReference type="ARBA" id="ARBA00022723"/>
    </source>
</evidence>
<dbReference type="PROSITE" id="PS00086">
    <property type="entry name" value="CYTOCHROME_P450"/>
    <property type="match status" value="1"/>
</dbReference>
<evidence type="ECO:0000256" key="3">
    <source>
        <dbReference type="ARBA" id="ARBA00004406"/>
    </source>
</evidence>
<dbReference type="PRINTS" id="PR00385">
    <property type="entry name" value="P450"/>
</dbReference>
<dbReference type="InterPro" id="IPR017972">
    <property type="entry name" value="Cyt_P450_CS"/>
</dbReference>
<dbReference type="AlphaFoldDB" id="A0A6P8ZDD4"/>
<keyword evidence="5 13" id="KW-0349">Heme</keyword>
<evidence type="ECO:0000256" key="14">
    <source>
        <dbReference type="RuleBase" id="RU000461"/>
    </source>
</evidence>
<dbReference type="KEGG" id="tpal:117649091"/>
<sequence length="507" mass="57427">MAAVTVAVLVALVACIVALALRAMKGYRSSVPGPPALPFIGHALEFVNMDLDKLFHTLLKLVEGRHLCQLSLLTRTVIVISDPTCFGELVRRKDLNDKSVFAYSLLHVVAKRGLIQLGGPEWKEHRVWLAPGFKKSVLDTFVTDFNAVAKDFLKTVPTEQDVDVRKLIGRPMTRAFILTSLGDDWDEDDEIHSITDFIDEFFRTVMLRSFNPLLWSDSLFMLTADGRNMLKMKEVVDSFTKKFIIRKRAALRTKKSEEAEPIRKTLMDIMIDTPEHQEPMSEEAIQDEVKTSYAASVETTATALCWALKILSLMPEVQQRLCDELYQVFGDSDRDVCSEDMPQLKYMERFFKEVLRMYPPVPFIARQCYNNTEIWGHQVAAGTTLAINIFSIHRDPRYWKDPGIFDPDRFLPDIAKDRHPYAYIPFSAGSRNCIGGTYAMQLMVTFLATALRTYSVHPVDDHHKSAQTLTDDMTYNITSGLRGGVRVKFLSRVAGLRPQAQPATACS</sequence>
<evidence type="ECO:0000256" key="5">
    <source>
        <dbReference type="ARBA" id="ARBA00022617"/>
    </source>
</evidence>
<keyword evidence="6 13" id="KW-0479">Metal-binding</keyword>
<evidence type="ECO:0000256" key="11">
    <source>
        <dbReference type="ARBA" id="ARBA00023033"/>
    </source>
</evidence>
<comment type="subcellular location">
    <subcellularLocation>
        <location evidence="3">Endoplasmic reticulum membrane</location>
        <topology evidence="3">Peripheral membrane protein</topology>
    </subcellularLocation>
    <subcellularLocation>
        <location evidence="2">Microsome membrane</location>
        <topology evidence="2">Peripheral membrane protein</topology>
    </subcellularLocation>
</comment>